<dbReference type="Proteomes" id="UP001500443">
    <property type="component" value="Unassembled WGS sequence"/>
</dbReference>
<dbReference type="EMBL" id="BAAAPF010000602">
    <property type="protein sequence ID" value="GAA1516669.1"/>
    <property type="molecule type" value="Genomic_DNA"/>
</dbReference>
<dbReference type="Gene3D" id="2.60.120.560">
    <property type="entry name" value="Exo-inulinase, domain 1"/>
    <property type="match status" value="1"/>
</dbReference>
<feature type="chain" id="PRO_5047473837" description="3-keto-alpha-glucoside-1,2-lyase/3-keto-2-hydroxy-glucal hydratase domain-containing protein" evidence="1">
    <location>
        <begin position="30"/>
        <end position="346"/>
    </location>
</feature>
<evidence type="ECO:0000259" key="2">
    <source>
        <dbReference type="Pfam" id="PF06439"/>
    </source>
</evidence>
<comment type="caution">
    <text evidence="3">The sequence shown here is derived from an EMBL/GenBank/DDBJ whole genome shotgun (WGS) entry which is preliminary data.</text>
</comment>
<gene>
    <name evidence="3" type="ORF">GCM10009802_67570</name>
</gene>
<keyword evidence="1" id="KW-0732">Signal</keyword>
<keyword evidence="4" id="KW-1185">Reference proteome</keyword>
<organism evidence="3 4">
    <name type="scientific">Streptomyces synnematoformans</name>
    <dbReference type="NCBI Taxonomy" id="415721"/>
    <lineage>
        <taxon>Bacteria</taxon>
        <taxon>Bacillati</taxon>
        <taxon>Actinomycetota</taxon>
        <taxon>Actinomycetes</taxon>
        <taxon>Kitasatosporales</taxon>
        <taxon>Streptomycetaceae</taxon>
        <taxon>Streptomyces</taxon>
    </lineage>
</organism>
<dbReference type="Pfam" id="PF06439">
    <property type="entry name" value="3keto-disac_hyd"/>
    <property type="match status" value="1"/>
</dbReference>
<evidence type="ECO:0000313" key="3">
    <source>
        <dbReference type="EMBL" id="GAA1516669.1"/>
    </source>
</evidence>
<feature type="domain" description="3-keto-alpha-glucoside-1,2-lyase/3-keto-2-hydroxy-glucal hydratase" evidence="2">
    <location>
        <begin position="132"/>
        <end position="343"/>
    </location>
</feature>
<evidence type="ECO:0000313" key="4">
    <source>
        <dbReference type="Proteomes" id="UP001500443"/>
    </source>
</evidence>
<dbReference type="InterPro" id="IPR010496">
    <property type="entry name" value="AL/BT2_dom"/>
</dbReference>
<protein>
    <recommendedName>
        <fullName evidence="2">3-keto-alpha-glucoside-1,2-lyase/3-keto-2-hydroxy-glucal hydratase domain-containing protein</fullName>
    </recommendedName>
</protein>
<reference evidence="3 4" key="1">
    <citation type="journal article" date="2019" name="Int. J. Syst. Evol. Microbiol.">
        <title>The Global Catalogue of Microorganisms (GCM) 10K type strain sequencing project: providing services to taxonomists for standard genome sequencing and annotation.</title>
        <authorList>
            <consortium name="The Broad Institute Genomics Platform"/>
            <consortium name="The Broad Institute Genome Sequencing Center for Infectious Disease"/>
            <person name="Wu L."/>
            <person name="Ma J."/>
        </authorList>
    </citation>
    <scope>NUCLEOTIDE SEQUENCE [LARGE SCALE GENOMIC DNA]</scope>
    <source>
        <strain evidence="3 4">JCM 15481</strain>
    </source>
</reference>
<dbReference type="RefSeq" id="WP_027753533.1">
    <property type="nucleotide sequence ID" value="NZ_BAAAPF010000602.1"/>
</dbReference>
<evidence type="ECO:0000256" key="1">
    <source>
        <dbReference type="SAM" id="SignalP"/>
    </source>
</evidence>
<sequence>MRRTSLPLAGTALAAATLAGGLLAPTATADESLAGAAGDRTCAAPDARPTVRFLDDDSRVQNRTAGGGCTVNDLIDDERAWQSRGAFVVHTEKVSRSLMRADVISPWEYARLLVTAAKSGIGGPHGPAPYDVIFDGSRESFDDWGYVGGRGFELNDDGSMATGPEPAGGGLGMLWYEKEQFGDFSLRLQFRDERADDRRSNSGVLVRFPGVDPAANPECRTTDPAWVAVNCGHEIQINDSAETSGNDPRKTGSVYGFADLDLAAAKPADKGEWNDLEIRVVGQHYTVIRNGEVINEFENKPGLPFPGRPDDPGTSGRQFAEGYVGLQNHDAESVLEFRNVRVRDLS</sequence>
<feature type="signal peptide" evidence="1">
    <location>
        <begin position="1"/>
        <end position="29"/>
    </location>
</feature>
<proteinExistence type="predicted"/>
<name>A0ABN2AFW9_9ACTN</name>
<accession>A0ABN2AFW9</accession>